<keyword evidence="2" id="KW-0255">Endonuclease</keyword>
<dbReference type="GO" id="GO:0004519">
    <property type="term" value="F:endonuclease activity"/>
    <property type="evidence" value="ECO:0007669"/>
    <property type="project" value="UniProtKB-KW"/>
</dbReference>
<name>A0A6H1ZEG6_9ZZZZ</name>
<dbReference type="Pfam" id="PF14279">
    <property type="entry name" value="HNH_5"/>
    <property type="match status" value="1"/>
</dbReference>
<sequence>MFDKAKYMREYLKNNPERVLRQKKATKKWADKNKEPRKKYCEKWRSENKELCYQLKRNWRIKNKEKHNAHSKKYYEDNKIERLEYHKIHRKLNKDYYLNYEKIRSKLPSRKKKRNHYSVCRRARKLNAVGSHTFGDWELLKKQYGFKCPCCNGKEPEIILTEDHIIPLSKGGDNTIKNIQPLCTSCNCKKHTKIVKFKHIDLGFEN</sequence>
<gene>
    <name evidence="2" type="ORF">TM448A00287_0050</name>
    <name evidence="3" type="ORF">TM448B00362_0050</name>
</gene>
<evidence type="ECO:0000259" key="1">
    <source>
        <dbReference type="SMART" id="SM00507"/>
    </source>
</evidence>
<accession>A0A6H1ZEG6</accession>
<keyword evidence="2" id="KW-0540">Nuclease</keyword>
<feature type="domain" description="HNH nuclease" evidence="1">
    <location>
        <begin position="135"/>
        <end position="188"/>
    </location>
</feature>
<dbReference type="EMBL" id="MT143999">
    <property type="protein sequence ID" value="QJA45928.1"/>
    <property type="molecule type" value="Genomic_DNA"/>
</dbReference>
<organism evidence="2">
    <name type="scientific">viral metagenome</name>
    <dbReference type="NCBI Taxonomy" id="1070528"/>
    <lineage>
        <taxon>unclassified sequences</taxon>
        <taxon>metagenomes</taxon>
        <taxon>organismal metagenomes</taxon>
    </lineage>
</organism>
<dbReference type="Gene3D" id="1.10.30.50">
    <property type="match status" value="1"/>
</dbReference>
<dbReference type="InterPro" id="IPR029471">
    <property type="entry name" value="HNH_5"/>
</dbReference>
<protein>
    <submittedName>
        <fullName evidence="2">Putative homing endonuclease</fullName>
    </submittedName>
</protein>
<keyword evidence="2" id="KW-0378">Hydrolase</keyword>
<evidence type="ECO:0000313" key="3">
    <source>
        <dbReference type="EMBL" id="QJH95304.1"/>
    </source>
</evidence>
<reference evidence="2" key="1">
    <citation type="submission" date="2020-03" db="EMBL/GenBank/DDBJ databases">
        <title>The deep terrestrial virosphere.</title>
        <authorList>
            <person name="Holmfeldt K."/>
            <person name="Nilsson E."/>
            <person name="Simone D."/>
            <person name="Lopez-Fernandez M."/>
            <person name="Wu X."/>
            <person name="de Brujin I."/>
            <person name="Lundin D."/>
            <person name="Andersson A."/>
            <person name="Bertilsson S."/>
            <person name="Dopson M."/>
        </authorList>
    </citation>
    <scope>NUCLEOTIDE SEQUENCE</scope>
    <source>
        <strain evidence="2">TM448A00287</strain>
        <strain evidence="3">TM448B00362</strain>
    </source>
</reference>
<dbReference type="SMART" id="SM00507">
    <property type="entry name" value="HNHc"/>
    <property type="match status" value="1"/>
</dbReference>
<dbReference type="AlphaFoldDB" id="A0A6H1ZEG6"/>
<dbReference type="EMBL" id="MT144616">
    <property type="protein sequence ID" value="QJH95304.1"/>
    <property type="molecule type" value="Genomic_DNA"/>
</dbReference>
<dbReference type="CDD" id="cd00085">
    <property type="entry name" value="HNHc"/>
    <property type="match status" value="1"/>
</dbReference>
<dbReference type="InterPro" id="IPR003615">
    <property type="entry name" value="HNH_nuc"/>
</dbReference>
<proteinExistence type="predicted"/>
<evidence type="ECO:0000313" key="2">
    <source>
        <dbReference type="EMBL" id="QJA45928.1"/>
    </source>
</evidence>